<gene>
    <name evidence="1" type="ORF">KK1_038732</name>
</gene>
<organism evidence="1 2">
    <name type="scientific">Cajanus cajan</name>
    <name type="common">Pigeon pea</name>
    <name type="synonym">Cajanus indicus</name>
    <dbReference type="NCBI Taxonomy" id="3821"/>
    <lineage>
        <taxon>Eukaryota</taxon>
        <taxon>Viridiplantae</taxon>
        <taxon>Streptophyta</taxon>
        <taxon>Embryophyta</taxon>
        <taxon>Tracheophyta</taxon>
        <taxon>Spermatophyta</taxon>
        <taxon>Magnoliopsida</taxon>
        <taxon>eudicotyledons</taxon>
        <taxon>Gunneridae</taxon>
        <taxon>Pentapetalae</taxon>
        <taxon>rosids</taxon>
        <taxon>fabids</taxon>
        <taxon>Fabales</taxon>
        <taxon>Fabaceae</taxon>
        <taxon>Papilionoideae</taxon>
        <taxon>50 kb inversion clade</taxon>
        <taxon>NPAAA clade</taxon>
        <taxon>indigoferoid/millettioid clade</taxon>
        <taxon>Phaseoleae</taxon>
        <taxon>Cajanus</taxon>
    </lineage>
</organism>
<keyword evidence="2" id="KW-1185">Reference proteome</keyword>
<evidence type="ECO:0000313" key="1">
    <source>
        <dbReference type="EMBL" id="KYP39957.1"/>
    </source>
</evidence>
<accession>A0A151RBR5</accession>
<dbReference type="PANTHER" id="PTHR33018:SF34">
    <property type="entry name" value="OS02G0472350 PROTEIN"/>
    <property type="match status" value="1"/>
</dbReference>
<reference evidence="1" key="1">
    <citation type="journal article" date="2012" name="Nat. Biotechnol.">
        <title>Draft genome sequence of pigeonpea (Cajanus cajan), an orphan legume crop of resource-poor farmers.</title>
        <authorList>
            <person name="Varshney R.K."/>
            <person name="Chen W."/>
            <person name="Li Y."/>
            <person name="Bharti A.K."/>
            <person name="Saxena R.K."/>
            <person name="Schlueter J.A."/>
            <person name="Donoghue M.T."/>
            <person name="Azam S."/>
            <person name="Fan G."/>
            <person name="Whaley A.M."/>
            <person name="Farmer A.D."/>
            <person name="Sheridan J."/>
            <person name="Iwata A."/>
            <person name="Tuteja R."/>
            <person name="Penmetsa R.V."/>
            <person name="Wu W."/>
            <person name="Upadhyaya H.D."/>
            <person name="Yang S.P."/>
            <person name="Shah T."/>
            <person name="Saxena K.B."/>
            <person name="Michael T."/>
            <person name="McCombie W.R."/>
            <person name="Yang B."/>
            <person name="Zhang G."/>
            <person name="Yang H."/>
            <person name="Wang J."/>
            <person name="Spillane C."/>
            <person name="Cook D.R."/>
            <person name="May G.D."/>
            <person name="Xu X."/>
            <person name="Jackson S.A."/>
        </authorList>
    </citation>
    <scope>NUCLEOTIDE SEQUENCE [LARGE SCALE GENOMIC DNA]</scope>
</reference>
<evidence type="ECO:0008006" key="3">
    <source>
        <dbReference type="Google" id="ProtNLM"/>
    </source>
</evidence>
<dbReference type="PANTHER" id="PTHR33018">
    <property type="entry name" value="OS10G0338966 PROTEIN-RELATED"/>
    <property type="match status" value="1"/>
</dbReference>
<dbReference type="Proteomes" id="UP000075243">
    <property type="component" value="Unassembled WGS sequence"/>
</dbReference>
<sequence>MFSIRFKGPTKMKYVATKHFKGERIHVDIDEITEQPIGDSVAQFMSTIGVHARTKISILIPSWDDVEEVVKNHIWANITETWDIPNTERMRRKILSIMAERWRAYKTTLTSKYIFGGKKGEFPGNENHTIDQETWDAFIKSRMSEEFMKKRKKAQEAHAKKETSVITSRGGYQLLKKKIMKEKAMKHQASQYDIVVSDPPSPPMRHELWKFARIKNMSEFTTEATKEIVRKIGNKADEVQAYIQNWMFDSNKNVYLAPYFYDAHWQLIVICPVESRSLCFCSMYKPPPVDFN</sequence>
<proteinExistence type="predicted"/>
<dbReference type="Gramene" id="C.cajan_37974.t">
    <property type="protein sequence ID" value="C.cajan_37974.t"/>
    <property type="gene ID" value="C.cajan_37974"/>
</dbReference>
<protein>
    <recommendedName>
        <fullName evidence="3">Ubiquitin-like protease family profile domain-containing protein</fullName>
    </recommendedName>
</protein>
<name>A0A151RBR5_CAJCA</name>
<evidence type="ECO:0000313" key="2">
    <source>
        <dbReference type="Proteomes" id="UP000075243"/>
    </source>
</evidence>
<dbReference type="AlphaFoldDB" id="A0A151RBR5"/>
<dbReference type="EMBL" id="KQ483869">
    <property type="protein sequence ID" value="KYP39957.1"/>
    <property type="molecule type" value="Genomic_DNA"/>
</dbReference>